<evidence type="ECO:0000256" key="5">
    <source>
        <dbReference type="ARBA" id="ARBA00023136"/>
    </source>
</evidence>
<keyword evidence="2" id="KW-0488">Methylation</keyword>
<dbReference type="PANTHER" id="PTHR30093">
    <property type="entry name" value="GENERAL SECRETION PATHWAY PROTEIN G"/>
    <property type="match status" value="1"/>
</dbReference>
<dbReference type="InterPro" id="IPR045584">
    <property type="entry name" value="Pilin-like"/>
</dbReference>
<feature type="transmembrane region" description="Helical" evidence="6">
    <location>
        <begin position="12"/>
        <end position="36"/>
    </location>
</feature>
<evidence type="ECO:0000313" key="8">
    <source>
        <dbReference type="Proteomes" id="UP000176444"/>
    </source>
</evidence>
<dbReference type="AlphaFoldDB" id="A0A1F4UQ14"/>
<dbReference type="SUPFAM" id="SSF54523">
    <property type="entry name" value="Pili subunits"/>
    <property type="match status" value="1"/>
</dbReference>
<keyword evidence="3 6" id="KW-0812">Transmembrane</keyword>
<dbReference type="PRINTS" id="PR00885">
    <property type="entry name" value="BCTERIALGSPH"/>
</dbReference>
<evidence type="ECO:0000313" key="7">
    <source>
        <dbReference type="EMBL" id="OGC46880.1"/>
    </source>
</evidence>
<evidence type="ECO:0000256" key="4">
    <source>
        <dbReference type="ARBA" id="ARBA00022989"/>
    </source>
</evidence>
<comment type="caution">
    <text evidence="7">The sequence shown here is derived from an EMBL/GenBank/DDBJ whole genome shotgun (WGS) entry which is preliminary data.</text>
</comment>
<dbReference type="Proteomes" id="UP000176444">
    <property type="component" value="Unassembled WGS sequence"/>
</dbReference>
<evidence type="ECO:0008006" key="9">
    <source>
        <dbReference type="Google" id="ProtNLM"/>
    </source>
</evidence>
<dbReference type="Pfam" id="PF07963">
    <property type="entry name" value="N_methyl"/>
    <property type="match status" value="1"/>
</dbReference>
<comment type="subcellular location">
    <subcellularLocation>
        <location evidence="1">Membrane</location>
        <topology evidence="1">Single-pass membrane protein</topology>
    </subcellularLocation>
</comment>
<dbReference type="InterPro" id="IPR012902">
    <property type="entry name" value="N_methyl_site"/>
</dbReference>
<dbReference type="InterPro" id="IPR002416">
    <property type="entry name" value="T2SS_protein-GspH"/>
</dbReference>
<accession>A0A1F4UQ14</accession>
<protein>
    <recommendedName>
        <fullName evidence="9">Type II secretion system protein GspG C-terminal domain-containing protein</fullName>
    </recommendedName>
</protein>
<name>A0A1F4UQ14_UNCKA</name>
<evidence type="ECO:0000256" key="3">
    <source>
        <dbReference type="ARBA" id="ARBA00022692"/>
    </source>
</evidence>
<dbReference type="NCBIfam" id="TIGR02532">
    <property type="entry name" value="IV_pilin_GFxxxE"/>
    <property type="match status" value="1"/>
</dbReference>
<evidence type="ECO:0000256" key="2">
    <source>
        <dbReference type="ARBA" id="ARBA00022481"/>
    </source>
</evidence>
<keyword evidence="5 6" id="KW-0472">Membrane</keyword>
<dbReference type="GO" id="GO:0016020">
    <property type="term" value="C:membrane"/>
    <property type="evidence" value="ECO:0007669"/>
    <property type="project" value="UniProtKB-SubCell"/>
</dbReference>
<dbReference type="Gene3D" id="3.30.700.10">
    <property type="entry name" value="Glycoprotein, Type 4 Pilin"/>
    <property type="match status" value="1"/>
</dbReference>
<proteinExistence type="predicted"/>
<evidence type="ECO:0000256" key="6">
    <source>
        <dbReference type="SAM" id="Phobius"/>
    </source>
</evidence>
<reference evidence="7 8" key="1">
    <citation type="journal article" date="2016" name="Nat. Commun.">
        <title>Thousands of microbial genomes shed light on interconnected biogeochemical processes in an aquifer system.</title>
        <authorList>
            <person name="Anantharaman K."/>
            <person name="Brown C.T."/>
            <person name="Hug L.A."/>
            <person name="Sharon I."/>
            <person name="Castelle C.J."/>
            <person name="Probst A.J."/>
            <person name="Thomas B.C."/>
            <person name="Singh A."/>
            <person name="Wilkins M.J."/>
            <person name="Karaoz U."/>
            <person name="Brodie E.L."/>
            <person name="Williams K.H."/>
            <person name="Hubbard S.S."/>
            <person name="Banfield J.F."/>
        </authorList>
    </citation>
    <scope>NUCLEOTIDE SEQUENCE [LARGE SCALE GENOMIC DNA]</scope>
</reference>
<evidence type="ECO:0000256" key="1">
    <source>
        <dbReference type="ARBA" id="ARBA00004167"/>
    </source>
</evidence>
<dbReference type="EMBL" id="MEUX01000027">
    <property type="protein sequence ID" value="OGC46880.1"/>
    <property type="molecule type" value="Genomic_DNA"/>
</dbReference>
<dbReference type="GO" id="GO:0015627">
    <property type="term" value="C:type II protein secretion system complex"/>
    <property type="evidence" value="ECO:0007669"/>
    <property type="project" value="InterPro"/>
</dbReference>
<sequence length="156" mass="15907">MNTFPVRFGRKGFTLIELLIVIVIIGILAGVVLVAINPAKQQQRASESVLRTNVEKGCLALNACGVTTSDATKCDDAAAEIGYLTPTAPTGANYYVNGADATALAAIAGDAPATNAASAVRLVGVLGTCKFYCSMAPSTTTAVNIAIVPTATCLID</sequence>
<dbReference type="PROSITE" id="PS00409">
    <property type="entry name" value="PROKAR_NTER_METHYL"/>
    <property type="match status" value="1"/>
</dbReference>
<keyword evidence="4 6" id="KW-1133">Transmembrane helix</keyword>
<gene>
    <name evidence="7" type="ORF">A2713_01545</name>
</gene>
<organism evidence="7 8">
    <name type="scientific">candidate division WWE3 bacterium RIFCSPHIGHO2_01_FULL_35_17</name>
    <dbReference type="NCBI Taxonomy" id="1802614"/>
    <lineage>
        <taxon>Bacteria</taxon>
        <taxon>Katanobacteria</taxon>
    </lineage>
</organism>
<dbReference type="GO" id="GO:0015628">
    <property type="term" value="P:protein secretion by the type II secretion system"/>
    <property type="evidence" value="ECO:0007669"/>
    <property type="project" value="InterPro"/>
</dbReference>